<dbReference type="InterPro" id="IPR036909">
    <property type="entry name" value="Cyt_c-like_dom_sf"/>
</dbReference>
<evidence type="ECO:0000256" key="4">
    <source>
        <dbReference type="ARBA" id="ARBA00022982"/>
    </source>
</evidence>
<dbReference type="GO" id="GO:0020037">
    <property type="term" value="F:heme binding"/>
    <property type="evidence" value="ECO:0007669"/>
    <property type="project" value="InterPro"/>
</dbReference>
<accession>A0A1W1WST0</accession>
<dbReference type="Gene3D" id="1.10.760.10">
    <property type="entry name" value="Cytochrome c-like domain"/>
    <property type="match status" value="1"/>
</dbReference>
<sequence length="123" mass="13659">MKKALLLSITAIYLLAQDSNVTQGEQLYTKNGCYGCHGSKAEGANSFPKLAGKSESYIIKRLHGYKNGTIHSNRADMMTPFAKALNENEIKAIAQYIHSLGKKKLFDEERYFQDYEIGTSSGS</sequence>
<dbReference type="PROSITE" id="PS51007">
    <property type="entry name" value="CYTC"/>
    <property type="match status" value="1"/>
</dbReference>
<name>A0A1W1WST0_9BACT</name>
<keyword evidence="9" id="KW-1185">Reference proteome</keyword>
<reference evidence="9" key="1">
    <citation type="submission" date="2017-04" db="EMBL/GenBank/DDBJ databases">
        <authorList>
            <person name="Varghese N."/>
            <person name="Submissions S."/>
        </authorList>
    </citation>
    <scope>NUCLEOTIDE SEQUENCE [LARGE SCALE GENOMIC DNA]</scope>
    <source>
        <strain evidence="9">DSM 16512</strain>
    </source>
</reference>
<dbReference type="Pfam" id="PF00034">
    <property type="entry name" value="Cytochrom_C"/>
    <property type="match status" value="1"/>
</dbReference>
<dbReference type="SUPFAM" id="SSF46626">
    <property type="entry name" value="Cytochrome c"/>
    <property type="match status" value="1"/>
</dbReference>
<organism evidence="8 9">
    <name type="scientific">Nitratiruptor tergarcus DSM 16512</name>
    <dbReference type="NCBI Taxonomy" id="1069081"/>
    <lineage>
        <taxon>Bacteria</taxon>
        <taxon>Pseudomonadati</taxon>
        <taxon>Campylobacterota</taxon>
        <taxon>Epsilonproteobacteria</taxon>
        <taxon>Nautiliales</taxon>
        <taxon>Nitratiruptoraceae</taxon>
        <taxon>Nitratiruptor</taxon>
    </lineage>
</organism>
<evidence type="ECO:0000256" key="3">
    <source>
        <dbReference type="ARBA" id="ARBA00022723"/>
    </source>
</evidence>
<dbReference type="GO" id="GO:0046872">
    <property type="term" value="F:metal ion binding"/>
    <property type="evidence" value="ECO:0007669"/>
    <property type="project" value="UniProtKB-KW"/>
</dbReference>
<keyword evidence="1" id="KW-0813">Transport</keyword>
<dbReference type="OrthoDB" id="5373024at2"/>
<evidence type="ECO:0000313" key="8">
    <source>
        <dbReference type="EMBL" id="SMC09252.1"/>
    </source>
</evidence>
<evidence type="ECO:0000256" key="5">
    <source>
        <dbReference type="ARBA" id="ARBA00023004"/>
    </source>
</evidence>
<evidence type="ECO:0000256" key="2">
    <source>
        <dbReference type="ARBA" id="ARBA00022617"/>
    </source>
</evidence>
<dbReference type="AlphaFoldDB" id="A0A1W1WST0"/>
<evidence type="ECO:0000313" key="9">
    <source>
        <dbReference type="Proteomes" id="UP000192602"/>
    </source>
</evidence>
<dbReference type="EMBL" id="FWWZ01000001">
    <property type="protein sequence ID" value="SMC09252.1"/>
    <property type="molecule type" value="Genomic_DNA"/>
</dbReference>
<dbReference type="Proteomes" id="UP000192602">
    <property type="component" value="Unassembled WGS sequence"/>
</dbReference>
<gene>
    <name evidence="8" type="ORF">SAMN05660197_1058</name>
</gene>
<evidence type="ECO:0000256" key="6">
    <source>
        <dbReference type="PROSITE-ProRule" id="PRU00433"/>
    </source>
</evidence>
<evidence type="ECO:0000256" key="1">
    <source>
        <dbReference type="ARBA" id="ARBA00022448"/>
    </source>
</evidence>
<dbReference type="STRING" id="1069081.SAMN05660197_1058"/>
<protein>
    <submittedName>
        <fullName evidence="8">Cytochrome c553</fullName>
    </submittedName>
</protein>
<feature type="domain" description="Cytochrome c" evidence="7">
    <location>
        <begin position="19"/>
        <end position="101"/>
    </location>
</feature>
<keyword evidence="3 6" id="KW-0479">Metal-binding</keyword>
<keyword evidence="2 6" id="KW-0349">Heme</keyword>
<dbReference type="PANTHER" id="PTHR33751:SF9">
    <property type="entry name" value="CYTOCHROME C4"/>
    <property type="match status" value="1"/>
</dbReference>
<dbReference type="GO" id="GO:0009055">
    <property type="term" value="F:electron transfer activity"/>
    <property type="evidence" value="ECO:0007669"/>
    <property type="project" value="InterPro"/>
</dbReference>
<dbReference type="PANTHER" id="PTHR33751">
    <property type="entry name" value="CBB3-TYPE CYTOCHROME C OXIDASE SUBUNIT FIXP"/>
    <property type="match status" value="1"/>
</dbReference>
<dbReference type="RefSeq" id="WP_084275490.1">
    <property type="nucleotide sequence ID" value="NZ_AP026671.1"/>
</dbReference>
<evidence type="ECO:0000259" key="7">
    <source>
        <dbReference type="PROSITE" id="PS51007"/>
    </source>
</evidence>
<keyword evidence="4" id="KW-0249">Electron transport</keyword>
<proteinExistence type="predicted"/>
<dbReference type="InterPro" id="IPR009056">
    <property type="entry name" value="Cyt_c-like_dom"/>
</dbReference>
<keyword evidence="5 6" id="KW-0408">Iron</keyword>
<dbReference type="InterPro" id="IPR050597">
    <property type="entry name" value="Cytochrome_c_Oxidase_Subunit"/>
</dbReference>